<reference evidence="2 3" key="1">
    <citation type="submission" date="2017-03" db="EMBL/GenBank/DDBJ databases">
        <title>Genome Survey of Euroglyphus maynei.</title>
        <authorList>
            <person name="Arlian L.G."/>
            <person name="Morgan M.S."/>
            <person name="Rider S.D."/>
        </authorList>
    </citation>
    <scope>NUCLEOTIDE SEQUENCE [LARGE SCALE GENOMIC DNA]</scope>
    <source>
        <strain evidence="2">Arlian Lab</strain>
        <tissue evidence="2">Whole body</tissue>
    </source>
</reference>
<dbReference type="EMBL" id="MUJZ01046829">
    <property type="protein sequence ID" value="OTF74488.1"/>
    <property type="molecule type" value="Genomic_DNA"/>
</dbReference>
<evidence type="ECO:0000313" key="2">
    <source>
        <dbReference type="EMBL" id="OTF74488.1"/>
    </source>
</evidence>
<protein>
    <submittedName>
        <fullName evidence="2">Uncharacterized protein</fullName>
    </submittedName>
</protein>
<accession>A0A1Y3B3D3</accession>
<dbReference type="AlphaFoldDB" id="A0A1Y3B3D3"/>
<feature type="transmembrane region" description="Helical" evidence="1">
    <location>
        <begin position="21"/>
        <end position="42"/>
    </location>
</feature>
<proteinExistence type="predicted"/>
<dbReference type="OrthoDB" id="10493926at2759"/>
<keyword evidence="3" id="KW-1185">Reference proteome</keyword>
<comment type="caution">
    <text evidence="2">The sequence shown here is derived from an EMBL/GenBank/DDBJ whole genome shotgun (WGS) entry which is preliminary data.</text>
</comment>
<keyword evidence="1" id="KW-1133">Transmembrane helix</keyword>
<name>A0A1Y3B3D3_EURMA</name>
<gene>
    <name evidence="2" type="ORF">BLA29_005827</name>
</gene>
<organism evidence="2 3">
    <name type="scientific">Euroglyphus maynei</name>
    <name type="common">Mayne's house dust mite</name>
    <dbReference type="NCBI Taxonomy" id="6958"/>
    <lineage>
        <taxon>Eukaryota</taxon>
        <taxon>Metazoa</taxon>
        <taxon>Ecdysozoa</taxon>
        <taxon>Arthropoda</taxon>
        <taxon>Chelicerata</taxon>
        <taxon>Arachnida</taxon>
        <taxon>Acari</taxon>
        <taxon>Acariformes</taxon>
        <taxon>Sarcoptiformes</taxon>
        <taxon>Astigmata</taxon>
        <taxon>Psoroptidia</taxon>
        <taxon>Analgoidea</taxon>
        <taxon>Pyroglyphidae</taxon>
        <taxon>Pyroglyphinae</taxon>
        <taxon>Euroglyphus</taxon>
    </lineage>
</organism>
<evidence type="ECO:0000313" key="3">
    <source>
        <dbReference type="Proteomes" id="UP000194236"/>
    </source>
</evidence>
<dbReference type="Proteomes" id="UP000194236">
    <property type="component" value="Unassembled WGS sequence"/>
</dbReference>
<sequence>MRVATSAGIIINRKNWTYLRVKGLIVIIVLLIIIGIGCAWLRRFLSTSTVNNDSHGTHPHHPSVLWGKLFDKFF</sequence>
<keyword evidence="1" id="KW-0472">Membrane</keyword>
<keyword evidence="1" id="KW-0812">Transmembrane</keyword>
<evidence type="ECO:0000256" key="1">
    <source>
        <dbReference type="SAM" id="Phobius"/>
    </source>
</evidence>